<dbReference type="Proteomes" id="UP001529245">
    <property type="component" value="Unassembled WGS sequence"/>
</dbReference>
<comment type="caution">
    <text evidence="5">The sequence shown here is derived from an EMBL/GenBank/DDBJ whole genome shotgun (WGS) entry which is preliminary data.</text>
</comment>
<feature type="transmembrane region" description="Helical" evidence="4">
    <location>
        <begin position="21"/>
        <end position="43"/>
    </location>
</feature>
<dbReference type="RefSeq" id="WP_283203414.1">
    <property type="nucleotide sequence ID" value="NZ_JASGCB010000008.1"/>
</dbReference>
<dbReference type="Gene3D" id="3.30.700.10">
    <property type="entry name" value="Glycoprotein, Type 4 Pilin"/>
    <property type="match status" value="1"/>
</dbReference>
<keyword evidence="4" id="KW-0812">Transmembrane</keyword>
<dbReference type="InterPro" id="IPR012902">
    <property type="entry name" value="N_methyl_site"/>
</dbReference>
<reference evidence="5 6" key="1">
    <citation type="submission" date="2023-04" db="EMBL/GenBank/DDBJ databases">
        <title>A. sendaiensis sub sp. chiapanensis a novel subspecie with specific adaptation in bacterial cell wall isolated from an active volcano.</title>
        <authorList>
            <person name="Alvarez Gutierrez P.E."/>
            <person name="Ortiz Cortes L.Y."/>
        </authorList>
    </citation>
    <scope>NUCLEOTIDE SEQUENCE [LARGE SCALE GENOMIC DNA]</scope>
    <source>
        <strain evidence="5 6">PA2</strain>
    </source>
</reference>
<evidence type="ECO:0000256" key="1">
    <source>
        <dbReference type="ARBA" id="ARBA00004241"/>
    </source>
</evidence>
<organism evidence="5 6">
    <name type="scientific">Alicyclobacillus sendaiensis PA2</name>
    <dbReference type="NCBI Taxonomy" id="3029425"/>
    <lineage>
        <taxon>Bacteria</taxon>
        <taxon>Bacillati</taxon>
        <taxon>Bacillota</taxon>
        <taxon>Bacilli</taxon>
        <taxon>Bacillales</taxon>
        <taxon>Alicyclobacillaceae</taxon>
        <taxon>Alicyclobacillus</taxon>
    </lineage>
</organism>
<keyword evidence="4" id="KW-0472">Membrane</keyword>
<keyword evidence="6" id="KW-1185">Reference proteome</keyword>
<dbReference type="NCBIfam" id="TIGR02532">
    <property type="entry name" value="IV_pilin_GFxxxE"/>
    <property type="match status" value="1"/>
</dbReference>
<dbReference type="PANTHER" id="PTHR30093">
    <property type="entry name" value="GENERAL SECRETION PATHWAY PROTEIN G"/>
    <property type="match status" value="1"/>
</dbReference>
<name>A0ABT6XXS5_ALISE</name>
<keyword evidence="2" id="KW-0488">Methylation</keyword>
<keyword evidence="3" id="KW-0178">Competence</keyword>
<dbReference type="InterPro" id="IPR000983">
    <property type="entry name" value="Bac_GSPG_pilin"/>
</dbReference>
<protein>
    <submittedName>
        <fullName evidence="5">Prepilin-type N-terminal cleavage/methylation domain-containing protein</fullName>
    </submittedName>
</protein>
<evidence type="ECO:0000313" key="5">
    <source>
        <dbReference type="EMBL" id="MDI9259880.1"/>
    </source>
</evidence>
<keyword evidence="4" id="KW-1133">Transmembrane helix</keyword>
<dbReference type="EMBL" id="JASGCB010000008">
    <property type="protein sequence ID" value="MDI9259880.1"/>
    <property type="molecule type" value="Genomic_DNA"/>
</dbReference>
<evidence type="ECO:0000256" key="4">
    <source>
        <dbReference type="SAM" id="Phobius"/>
    </source>
</evidence>
<dbReference type="InterPro" id="IPR045584">
    <property type="entry name" value="Pilin-like"/>
</dbReference>
<dbReference type="PROSITE" id="PS00409">
    <property type="entry name" value="PROKAR_NTER_METHYL"/>
    <property type="match status" value="1"/>
</dbReference>
<gene>
    <name evidence="5" type="ORF">QID03_06730</name>
</gene>
<evidence type="ECO:0000256" key="2">
    <source>
        <dbReference type="ARBA" id="ARBA00022481"/>
    </source>
</evidence>
<dbReference type="Pfam" id="PF07963">
    <property type="entry name" value="N_methyl"/>
    <property type="match status" value="1"/>
</dbReference>
<proteinExistence type="predicted"/>
<dbReference type="PRINTS" id="PR00813">
    <property type="entry name" value="BCTERIALGSPG"/>
</dbReference>
<sequence>MDGIRGMDVRRSRTSITGFSLIEIMIAVVIIGILVVMITPQLLRASGRAQNTACAGNVRTISAALAEYQLIHGQLPTGNTVQQIQALVSDGLLSNDALSGNYVIQDADANNVTVTCLSPGGM</sequence>
<accession>A0ABT6XXS5</accession>
<evidence type="ECO:0000313" key="6">
    <source>
        <dbReference type="Proteomes" id="UP001529245"/>
    </source>
</evidence>
<dbReference type="SUPFAM" id="SSF54523">
    <property type="entry name" value="Pili subunits"/>
    <property type="match status" value="1"/>
</dbReference>
<evidence type="ECO:0000256" key="3">
    <source>
        <dbReference type="ARBA" id="ARBA00023287"/>
    </source>
</evidence>
<comment type="subcellular location">
    <subcellularLocation>
        <location evidence="1">Cell surface</location>
    </subcellularLocation>
</comment>